<keyword evidence="4" id="KW-0539">Nucleus</keyword>
<dbReference type="InterPro" id="IPR052610">
    <property type="entry name" value="bHLH_transcription_regulator"/>
</dbReference>
<gene>
    <name evidence="7" type="ORF">KIW84_072696</name>
</gene>
<dbReference type="PROSITE" id="PS50888">
    <property type="entry name" value="BHLH"/>
    <property type="match status" value="1"/>
</dbReference>
<organism evidence="7 8">
    <name type="scientific">Pisum sativum</name>
    <name type="common">Garden pea</name>
    <name type="synonym">Lathyrus oleraceus</name>
    <dbReference type="NCBI Taxonomy" id="3888"/>
    <lineage>
        <taxon>Eukaryota</taxon>
        <taxon>Viridiplantae</taxon>
        <taxon>Streptophyta</taxon>
        <taxon>Embryophyta</taxon>
        <taxon>Tracheophyta</taxon>
        <taxon>Spermatophyta</taxon>
        <taxon>Magnoliopsida</taxon>
        <taxon>eudicotyledons</taxon>
        <taxon>Gunneridae</taxon>
        <taxon>Pentapetalae</taxon>
        <taxon>rosids</taxon>
        <taxon>fabids</taxon>
        <taxon>Fabales</taxon>
        <taxon>Fabaceae</taxon>
        <taxon>Papilionoideae</taxon>
        <taxon>50 kb inversion clade</taxon>
        <taxon>NPAAA clade</taxon>
        <taxon>Hologalegina</taxon>
        <taxon>IRL clade</taxon>
        <taxon>Fabeae</taxon>
        <taxon>Lathyrus</taxon>
    </lineage>
</organism>
<comment type="subcellular location">
    <subcellularLocation>
        <location evidence="1">Nucleus</location>
    </subcellularLocation>
</comment>
<dbReference type="SMART" id="SM00353">
    <property type="entry name" value="HLH"/>
    <property type="match status" value="1"/>
</dbReference>
<accession>A0A9D4VMI0</accession>
<evidence type="ECO:0000313" key="8">
    <source>
        <dbReference type="Proteomes" id="UP001058974"/>
    </source>
</evidence>
<keyword evidence="3" id="KW-0804">Transcription</keyword>
<keyword evidence="8" id="KW-1185">Reference proteome</keyword>
<dbReference type="InterPro" id="IPR011598">
    <property type="entry name" value="bHLH_dom"/>
</dbReference>
<dbReference type="AlphaFoldDB" id="A0A9D4VMI0"/>
<dbReference type="InterPro" id="IPR036638">
    <property type="entry name" value="HLH_DNA-bd_sf"/>
</dbReference>
<dbReference type="Gene3D" id="4.10.280.10">
    <property type="entry name" value="Helix-loop-helix DNA-binding domain"/>
    <property type="match status" value="1"/>
</dbReference>
<evidence type="ECO:0000256" key="4">
    <source>
        <dbReference type="ARBA" id="ARBA00023242"/>
    </source>
</evidence>
<dbReference type="CDD" id="cd11452">
    <property type="entry name" value="bHLH_AtNAI1_like"/>
    <property type="match status" value="1"/>
</dbReference>
<sequence>MFTLIFFDSKVSFLMENISFIRGFPDQEIMEDPSLYLHQWHLNSMDESNTLPIASAFGDTLQHHSYIYPNFNLRASVETDQRPETQFVSYQNLLSYVDSNHFNQLNLVKPKDEMVCPQNSNTTSDAVSQGIMEAQRISTRHKVSLPQDHIIAERKRREKLSQRFIALSALVPGLQKMDKVTVLGDAIKYLKKLQEKVKALEEERNMKKNVEYVVVVKKSQLSNDVEKSSAESGSPFDEELPEIEARFCDRNVLIRIHCEKSKGAVEKTIHEIEKLHLKVINSCVMAFGSCALDITVIAQMDIEFCMTVKELVTNLRSAFASFI</sequence>
<proteinExistence type="predicted"/>
<dbReference type="PANTHER" id="PTHR45959">
    <property type="entry name" value="BHLH TRANSCRIPTION FACTOR"/>
    <property type="match status" value="1"/>
</dbReference>
<comment type="caution">
    <text evidence="7">The sequence shown here is derived from an EMBL/GenBank/DDBJ whole genome shotgun (WGS) entry which is preliminary data.</text>
</comment>
<dbReference type="Proteomes" id="UP001058974">
    <property type="component" value="Chromosome 7"/>
</dbReference>
<dbReference type="Pfam" id="PF00010">
    <property type="entry name" value="HLH"/>
    <property type="match status" value="1"/>
</dbReference>
<feature type="coiled-coil region" evidence="5">
    <location>
        <begin position="183"/>
        <end position="210"/>
    </location>
</feature>
<keyword evidence="2" id="KW-0805">Transcription regulation</keyword>
<dbReference type="GO" id="GO:0005634">
    <property type="term" value="C:nucleus"/>
    <property type="evidence" value="ECO:0007669"/>
    <property type="project" value="UniProtKB-SubCell"/>
</dbReference>
<evidence type="ECO:0000256" key="3">
    <source>
        <dbReference type="ARBA" id="ARBA00023163"/>
    </source>
</evidence>
<dbReference type="Gramene" id="Psat07G0269600-T1">
    <property type="protein sequence ID" value="KAI5386246.1"/>
    <property type="gene ID" value="KIW84_072696"/>
</dbReference>
<name>A0A9D4VMI0_PEA</name>
<dbReference type="EMBL" id="JAMSHJ010000007">
    <property type="protein sequence ID" value="KAI5386246.1"/>
    <property type="molecule type" value="Genomic_DNA"/>
</dbReference>
<protein>
    <recommendedName>
        <fullName evidence="6">BHLH domain-containing protein</fullName>
    </recommendedName>
</protein>
<evidence type="ECO:0000313" key="7">
    <source>
        <dbReference type="EMBL" id="KAI5386246.1"/>
    </source>
</evidence>
<reference evidence="7 8" key="1">
    <citation type="journal article" date="2022" name="Nat. Genet.">
        <title>Improved pea reference genome and pan-genome highlight genomic features and evolutionary characteristics.</title>
        <authorList>
            <person name="Yang T."/>
            <person name="Liu R."/>
            <person name="Luo Y."/>
            <person name="Hu S."/>
            <person name="Wang D."/>
            <person name="Wang C."/>
            <person name="Pandey M.K."/>
            <person name="Ge S."/>
            <person name="Xu Q."/>
            <person name="Li N."/>
            <person name="Li G."/>
            <person name="Huang Y."/>
            <person name="Saxena R.K."/>
            <person name="Ji Y."/>
            <person name="Li M."/>
            <person name="Yan X."/>
            <person name="He Y."/>
            <person name="Liu Y."/>
            <person name="Wang X."/>
            <person name="Xiang C."/>
            <person name="Varshney R.K."/>
            <person name="Ding H."/>
            <person name="Gao S."/>
            <person name="Zong X."/>
        </authorList>
    </citation>
    <scope>NUCLEOTIDE SEQUENCE [LARGE SCALE GENOMIC DNA]</scope>
    <source>
        <strain evidence="7 8">cv. Zhongwan 6</strain>
    </source>
</reference>
<evidence type="ECO:0000256" key="1">
    <source>
        <dbReference type="ARBA" id="ARBA00004123"/>
    </source>
</evidence>
<dbReference type="PANTHER" id="PTHR45959:SF70">
    <property type="entry name" value="SYMBIOTIC AMMONIUM TRANSPORTER"/>
    <property type="match status" value="1"/>
</dbReference>
<feature type="domain" description="BHLH" evidence="6">
    <location>
        <begin position="144"/>
        <end position="193"/>
    </location>
</feature>
<evidence type="ECO:0000256" key="5">
    <source>
        <dbReference type="SAM" id="Coils"/>
    </source>
</evidence>
<dbReference type="GO" id="GO:0046983">
    <property type="term" value="F:protein dimerization activity"/>
    <property type="evidence" value="ECO:0007669"/>
    <property type="project" value="InterPro"/>
</dbReference>
<keyword evidence="5" id="KW-0175">Coiled coil</keyword>
<evidence type="ECO:0000259" key="6">
    <source>
        <dbReference type="PROSITE" id="PS50888"/>
    </source>
</evidence>
<evidence type="ECO:0000256" key="2">
    <source>
        <dbReference type="ARBA" id="ARBA00023015"/>
    </source>
</evidence>
<dbReference type="OrthoDB" id="690068at2759"/>
<dbReference type="SUPFAM" id="SSF47459">
    <property type="entry name" value="HLH, helix-loop-helix DNA-binding domain"/>
    <property type="match status" value="1"/>
</dbReference>